<evidence type="ECO:0000256" key="1">
    <source>
        <dbReference type="ARBA" id="ARBA00005773"/>
    </source>
</evidence>
<feature type="region of interest" description="Disordered" evidence="2">
    <location>
        <begin position="100"/>
        <end position="133"/>
    </location>
</feature>
<dbReference type="OMA" id="PWDPGMR"/>
<evidence type="ECO:0000313" key="3">
    <source>
        <dbReference type="Ensembl" id="ENSANAP00000030243.1"/>
    </source>
</evidence>
<protein>
    <submittedName>
        <fullName evidence="3">Uncharacterized protein</fullName>
    </submittedName>
</protein>
<keyword evidence="4" id="KW-1185">Reference proteome</keyword>
<dbReference type="GO" id="GO:0090482">
    <property type="term" value="F:vitamin transmembrane transporter activity"/>
    <property type="evidence" value="ECO:0007669"/>
    <property type="project" value="InterPro"/>
</dbReference>
<dbReference type="InterPro" id="IPR002666">
    <property type="entry name" value="Folate_carrier"/>
</dbReference>
<evidence type="ECO:0000313" key="4">
    <source>
        <dbReference type="Proteomes" id="UP000233020"/>
    </source>
</evidence>
<organism evidence="3 4">
    <name type="scientific">Aotus nancymaae</name>
    <name type="common">Ma's night monkey</name>
    <dbReference type="NCBI Taxonomy" id="37293"/>
    <lineage>
        <taxon>Eukaryota</taxon>
        <taxon>Metazoa</taxon>
        <taxon>Chordata</taxon>
        <taxon>Craniata</taxon>
        <taxon>Vertebrata</taxon>
        <taxon>Euteleostomi</taxon>
        <taxon>Mammalia</taxon>
        <taxon>Eutheria</taxon>
        <taxon>Euarchontoglires</taxon>
        <taxon>Primates</taxon>
        <taxon>Haplorrhini</taxon>
        <taxon>Platyrrhini</taxon>
        <taxon>Aotidae</taxon>
        <taxon>Aotus</taxon>
    </lineage>
</organism>
<proteinExistence type="inferred from homology"/>
<dbReference type="Pfam" id="PF01770">
    <property type="entry name" value="Folate_carrier"/>
    <property type="match status" value="1"/>
</dbReference>
<dbReference type="GeneTree" id="ENSGT00950000183022"/>
<dbReference type="STRING" id="37293.ENSANAP00000030243"/>
<dbReference type="Ensembl" id="ENSANAT00000048279.1">
    <property type="protein sequence ID" value="ENSANAP00000030243.1"/>
    <property type="gene ID" value="ENSANAG00000032887.1"/>
</dbReference>
<comment type="similarity">
    <text evidence="1">Belongs to the reduced folate carrier (RFC) transporter (TC 2.A.48) family.</text>
</comment>
<dbReference type="AlphaFoldDB" id="A0A2K5EAI4"/>
<dbReference type="Proteomes" id="UP000233020">
    <property type="component" value="Unplaced"/>
</dbReference>
<reference evidence="3" key="2">
    <citation type="submission" date="2025-09" db="UniProtKB">
        <authorList>
            <consortium name="Ensembl"/>
        </authorList>
    </citation>
    <scope>IDENTIFICATION</scope>
</reference>
<evidence type="ECO:0000256" key="2">
    <source>
        <dbReference type="SAM" id="MobiDB-lite"/>
    </source>
</evidence>
<name>A0A2K5EAI4_AOTNA</name>
<sequence length="133" mass="14509">VEHYALVFGINPFIALMIQPIMTMSVVDNQGLGLPVDIQVSAWPLSLAKSQPELGPPSLQNCELNNREKLGPWDPGMRKLAVLTCGMTFASGAGLHKLQPETLSNTALNRPRVREGAWNEKPTGNKKPQDPVL</sequence>
<accession>A0A2K5EAI4</accession>
<reference evidence="3" key="1">
    <citation type="submission" date="2025-08" db="UniProtKB">
        <authorList>
            <consortium name="Ensembl"/>
        </authorList>
    </citation>
    <scope>IDENTIFICATION</scope>
</reference>
<dbReference type="GO" id="GO:0016020">
    <property type="term" value="C:membrane"/>
    <property type="evidence" value="ECO:0007669"/>
    <property type="project" value="InterPro"/>
</dbReference>